<evidence type="ECO:0000313" key="2">
    <source>
        <dbReference type="Proteomes" id="UP001374535"/>
    </source>
</evidence>
<keyword evidence="2" id="KW-1185">Reference proteome</keyword>
<organism evidence="1 2">
    <name type="scientific">Vigna mungo</name>
    <name type="common">Black gram</name>
    <name type="synonym">Phaseolus mungo</name>
    <dbReference type="NCBI Taxonomy" id="3915"/>
    <lineage>
        <taxon>Eukaryota</taxon>
        <taxon>Viridiplantae</taxon>
        <taxon>Streptophyta</taxon>
        <taxon>Embryophyta</taxon>
        <taxon>Tracheophyta</taxon>
        <taxon>Spermatophyta</taxon>
        <taxon>Magnoliopsida</taxon>
        <taxon>eudicotyledons</taxon>
        <taxon>Gunneridae</taxon>
        <taxon>Pentapetalae</taxon>
        <taxon>rosids</taxon>
        <taxon>fabids</taxon>
        <taxon>Fabales</taxon>
        <taxon>Fabaceae</taxon>
        <taxon>Papilionoideae</taxon>
        <taxon>50 kb inversion clade</taxon>
        <taxon>NPAAA clade</taxon>
        <taxon>indigoferoid/millettioid clade</taxon>
        <taxon>Phaseoleae</taxon>
        <taxon>Vigna</taxon>
    </lineage>
</organism>
<evidence type="ECO:0000313" key="1">
    <source>
        <dbReference type="EMBL" id="WVZ25369.1"/>
    </source>
</evidence>
<reference evidence="1 2" key="1">
    <citation type="journal article" date="2023" name="Life. Sci Alliance">
        <title>Evolutionary insights into 3D genome organization and epigenetic landscape of Vigna mungo.</title>
        <authorList>
            <person name="Junaid A."/>
            <person name="Singh B."/>
            <person name="Bhatia S."/>
        </authorList>
    </citation>
    <scope>NUCLEOTIDE SEQUENCE [LARGE SCALE GENOMIC DNA]</scope>
    <source>
        <strain evidence="1">Urdbean</strain>
    </source>
</reference>
<dbReference type="AlphaFoldDB" id="A0AAQ3SES5"/>
<dbReference type="EMBL" id="CP144700">
    <property type="protein sequence ID" value="WVZ25369.1"/>
    <property type="molecule type" value="Genomic_DNA"/>
</dbReference>
<protein>
    <submittedName>
        <fullName evidence="1">Uncharacterized protein</fullName>
    </submittedName>
</protein>
<dbReference type="Proteomes" id="UP001374535">
    <property type="component" value="Chromosome 1"/>
</dbReference>
<sequence>MHLEFPYLYHPIQNIYQILPVSLSKFVTQKHYSPNRQPFQLSQLDYFLQNANKSKPKNNKKVVHVYGMQKHFFTVSSDFKSSYMYKLLVLVINVIIFERLIIEKLVY</sequence>
<proteinExistence type="predicted"/>
<gene>
    <name evidence="1" type="ORF">V8G54_003913</name>
</gene>
<name>A0AAQ3SES5_VIGMU</name>
<accession>A0AAQ3SES5</accession>